<protein>
    <recommendedName>
        <fullName evidence="6">Dickkopf N-terminal cysteine-rich domain-containing protein</fullName>
    </recommendedName>
</protein>
<keyword evidence="3" id="KW-0732">Signal</keyword>
<proteinExistence type="predicted"/>
<keyword evidence="5" id="KW-1185">Reference proteome</keyword>
<dbReference type="AlphaFoldDB" id="A0A1X2H1F1"/>
<dbReference type="STRING" id="13706.A0A1X2H1F1"/>
<sequence>MRSAALFSLICASLAPSAIALRYGEMCDATPIYTASWEYNDSCENIYLFCDPATYTCNYRNCTNTDYVKGWSPQVRPFPQRCTGDTFCPDDNSKCTPKVAIGQKCEMQRDDECTGTNSICLNATCFVKAAPLGGNCGMDTTMYSTMDREGNEVQQLIIRDNCTTGTYCVNDACTKAKDLGAECQQDRECLSEYCSADLTCVNGPDVFHTVPAWLWGVLGTAVVLFVLLILTVLWFLHRYQSKKENAQRLKFFGDNEEFAKYAMLENDDDDPLLVSQQRPGMDSRTSIYLQTPDYDESHNLTRKSWRNSSSALRSTTASPRASTIFGRGSPTPEPRQ</sequence>
<dbReference type="EMBL" id="MCGN01000011">
    <property type="protein sequence ID" value="ORY91246.1"/>
    <property type="molecule type" value="Genomic_DNA"/>
</dbReference>
<feature type="signal peptide" evidence="3">
    <location>
        <begin position="1"/>
        <end position="20"/>
    </location>
</feature>
<keyword evidence="2" id="KW-0472">Membrane</keyword>
<evidence type="ECO:0000313" key="4">
    <source>
        <dbReference type="EMBL" id="ORY91246.1"/>
    </source>
</evidence>
<evidence type="ECO:0000256" key="1">
    <source>
        <dbReference type="SAM" id="MobiDB-lite"/>
    </source>
</evidence>
<accession>A0A1X2H1F1</accession>
<dbReference type="OMA" id="MQRDDEC"/>
<feature type="chain" id="PRO_5013163072" description="Dickkopf N-terminal cysteine-rich domain-containing protein" evidence="3">
    <location>
        <begin position="21"/>
        <end position="336"/>
    </location>
</feature>
<dbReference type="OrthoDB" id="195231at2759"/>
<evidence type="ECO:0000256" key="2">
    <source>
        <dbReference type="SAM" id="Phobius"/>
    </source>
</evidence>
<keyword evidence="2" id="KW-1133">Transmembrane helix</keyword>
<organism evidence="4 5">
    <name type="scientific">Syncephalastrum racemosum</name>
    <name type="common">Filamentous fungus</name>
    <dbReference type="NCBI Taxonomy" id="13706"/>
    <lineage>
        <taxon>Eukaryota</taxon>
        <taxon>Fungi</taxon>
        <taxon>Fungi incertae sedis</taxon>
        <taxon>Mucoromycota</taxon>
        <taxon>Mucoromycotina</taxon>
        <taxon>Mucoromycetes</taxon>
        <taxon>Mucorales</taxon>
        <taxon>Syncephalastraceae</taxon>
        <taxon>Syncephalastrum</taxon>
    </lineage>
</organism>
<dbReference type="InParanoid" id="A0A1X2H1F1"/>
<feature type="compositionally biased region" description="Polar residues" evidence="1">
    <location>
        <begin position="306"/>
        <end position="321"/>
    </location>
</feature>
<feature type="transmembrane region" description="Helical" evidence="2">
    <location>
        <begin position="212"/>
        <end position="236"/>
    </location>
</feature>
<gene>
    <name evidence="4" type="ORF">BCR43DRAFT_101602</name>
</gene>
<reference evidence="4 5" key="1">
    <citation type="submission" date="2016-07" db="EMBL/GenBank/DDBJ databases">
        <title>Pervasive Adenine N6-methylation of Active Genes in Fungi.</title>
        <authorList>
            <consortium name="DOE Joint Genome Institute"/>
            <person name="Mondo S.J."/>
            <person name="Dannebaum R.O."/>
            <person name="Kuo R.C."/>
            <person name="Labutti K."/>
            <person name="Haridas S."/>
            <person name="Kuo A."/>
            <person name="Salamov A."/>
            <person name="Ahrendt S.R."/>
            <person name="Lipzen A."/>
            <person name="Sullivan W."/>
            <person name="Andreopoulos W.B."/>
            <person name="Clum A."/>
            <person name="Lindquist E."/>
            <person name="Daum C."/>
            <person name="Ramamoorthy G.K."/>
            <person name="Gryganskyi A."/>
            <person name="Culley D."/>
            <person name="Magnuson J.K."/>
            <person name="James T.Y."/>
            <person name="O'Malley M.A."/>
            <person name="Stajich J.E."/>
            <person name="Spatafora J.W."/>
            <person name="Visel A."/>
            <person name="Grigoriev I.V."/>
        </authorList>
    </citation>
    <scope>NUCLEOTIDE SEQUENCE [LARGE SCALE GENOMIC DNA]</scope>
    <source>
        <strain evidence="4 5">NRRL 2496</strain>
    </source>
</reference>
<evidence type="ECO:0000313" key="5">
    <source>
        <dbReference type="Proteomes" id="UP000242180"/>
    </source>
</evidence>
<evidence type="ECO:0008006" key="6">
    <source>
        <dbReference type="Google" id="ProtNLM"/>
    </source>
</evidence>
<keyword evidence="2" id="KW-0812">Transmembrane</keyword>
<feature type="region of interest" description="Disordered" evidence="1">
    <location>
        <begin position="304"/>
        <end position="336"/>
    </location>
</feature>
<comment type="caution">
    <text evidence="4">The sequence shown here is derived from an EMBL/GenBank/DDBJ whole genome shotgun (WGS) entry which is preliminary data.</text>
</comment>
<evidence type="ECO:0000256" key="3">
    <source>
        <dbReference type="SAM" id="SignalP"/>
    </source>
</evidence>
<name>A0A1X2H1F1_SYNRA</name>
<dbReference type="Proteomes" id="UP000242180">
    <property type="component" value="Unassembled WGS sequence"/>
</dbReference>